<dbReference type="GO" id="GO:0005858">
    <property type="term" value="C:axonemal dynein complex"/>
    <property type="evidence" value="ECO:0007669"/>
    <property type="project" value="TreeGrafter"/>
</dbReference>
<keyword evidence="2" id="KW-0963">Cytoplasm</keyword>
<accession>A0AAD8ABH8</accession>
<keyword evidence="8" id="KW-0966">Cell projection</keyword>
<keyword evidence="3 12" id="KW-0853">WD repeat</keyword>
<evidence type="ECO:0000256" key="4">
    <source>
        <dbReference type="ARBA" id="ARBA00022737"/>
    </source>
</evidence>
<dbReference type="Gene3D" id="2.130.10.10">
    <property type="entry name" value="YVTN repeat-like/Quinoprotein amine dehydrogenase"/>
    <property type="match status" value="1"/>
</dbReference>
<gene>
    <name evidence="13" type="ORF">L9F63_012819</name>
</gene>
<feature type="repeat" description="WD" evidence="12">
    <location>
        <begin position="534"/>
        <end position="566"/>
    </location>
</feature>
<dbReference type="InterPro" id="IPR036322">
    <property type="entry name" value="WD40_repeat_dom_sf"/>
</dbReference>
<reference evidence="13" key="2">
    <citation type="submission" date="2023-05" db="EMBL/GenBank/DDBJ databases">
        <authorList>
            <person name="Fouks B."/>
        </authorList>
    </citation>
    <scope>NUCLEOTIDE SEQUENCE</scope>
    <source>
        <strain evidence="13">Stay&amp;Tobe</strain>
        <tissue evidence="13">Testes</tissue>
    </source>
</reference>
<dbReference type="GO" id="GO:0003341">
    <property type="term" value="P:cilium movement"/>
    <property type="evidence" value="ECO:0007669"/>
    <property type="project" value="TreeGrafter"/>
</dbReference>
<dbReference type="PANTHER" id="PTHR12442">
    <property type="entry name" value="DYNEIN INTERMEDIATE CHAIN"/>
    <property type="match status" value="1"/>
</dbReference>
<keyword evidence="4" id="KW-0677">Repeat</keyword>
<proteinExistence type="predicted"/>
<protein>
    <recommendedName>
        <fullName evidence="10">Dynein axonemal intermediate chain 4</fullName>
    </recommendedName>
    <alternativeName>
        <fullName evidence="11">WD repeat-containing protein 78</fullName>
    </alternativeName>
</protein>
<dbReference type="AlphaFoldDB" id="A0AAD8ABH8"/>
<dbReference type="Proteomes" id="UP001233999">
    <property type="component" value="Unassembled WGS sequence"/>
</dbReference>
<organism evidence="13 14">
    <name type="scientific">Diploptera punctata</name>
    <name type="common">Pacific beetle cockroach</name>
    <dbReference type="NCBI Taxonomy" id="6984"/>
    <lineage>
        <taxon>Eukaryota</taxon>
        <taxon>Metazoa</taxon>
        <taxon>Ecdysozoa</taxon>
        <taxon>Arthropoda</taxon>
        <taxon>Hexapoda</taxon>
        <taxon>Insecta</taxon>
        <taxon>Pterygota</taxon>
        <taxon>Neoptera</taxon>
        <taxon>Polyneoptera</taxon>
        <taxon>Dictyoptera</taxon>
        <taxon>Blattodea</taxon>
        <taxon>Blaberoidea</taxon>
        <taxon>Blaberidae</taxon>
        <taxon>Diplopterinae</taxon>
        <taxon>Diploptera</taxon>
    </lineage>
</organism>
<evidence type="ECO:0000256" key="9">
    <source>
        <dbReference type="ARBA" id="ARBA00024190"/>
    </source>
</evidence>
<evidence type="ECO:0000256" key="5">
    <source>
        <dbReference type="ARBA" id="ARBA00022846"/>
    </source>
</evidence>
<evidence type="ECO:0000256" key="1">
    <source>
        <dbReference type="ARBA" id="ARBA00004611"/>
    </source>
</evidence>
<comment type="caution">
    <text evidence="13">The sequence shown here is derived from an EMBL/GenBank/DDBJ whole genome shotgun (WGS) entry which is preliminary data.</text>
</comment>
<keyword evidence="6" id="KW-0969">Cilium</keyword>
<dbReference type="PROSITE" id="PS50082">
    <property type="entry name" value="WD_REPEATS_2"/>
    <property type="match status" value="1"/>
</dbReference>
<dbReference type="InterPro" id="IPR001680">
    <property type="entry name" value="WD40_rpt"/>
</dbReference>
<comment type="subcellular location">
    <subcellularLocation>
        <location evidence="1">Cytoplasm</location>
        <location evidence="1">Cytoskeleton</location>
        <location evidence="1">Flagellum axoneme</location>
    </subcellularLocation>
    <subcellularLocation>
        <location evidence="9">Dynein axonemal particle</location>
    </subcellularLocation>
</comment>
<dbReference type="GO" id="GO:0120293">
    <property type="term" value="C:dynein axonemal particle"/>
    <property type="evidence" value="ECO:0007669"/>
    <property type="project" value="UniProtKB-SubCell"/>
</dbReference>
<keyword evidence="14" id="KW-1185">Reference proteome</keyword>
<evidence type="ECO:0000256" key="12">
    <source>
        <dbReference type="PROSITE-ProRule" id="PRU00221"/>
    </source>
</evidence>
<dbReference type="PANTHER" id="PTHR12442:SF12">
    <property type="entry name" value="DYNEIN AXONEMAL INTERMEDIATE CHAIN 4"/>
    <property type="match status" value="1"/>
</dbReference>
<dbReference type="SMART" id="SM00320">
    <property type="entry name" value="WD40"/>
    <property type="match status" value="5"/>
</dbReference>
<dbReference type="EMBL" id="JASPKZ010002300">
    <property type="protein sequence ID" value="KAJ9595998.1"/>
    <property type="molecule type" value="Genomic_DNA"/>
</dbReference>
<evidence type="ECO:0000256" key="2">
    <source>
        <dbReference type="ARBA" id="ARBA00022490"/>
    </source>
</evidence>
<evidence type="ECO:0000256" key="11">
    <source>
        <dbReference type="ARBA" id="ARBA00041557"/>
    </source>
</evidence>
<evidence type="ECO:0000256" key="6">
    <source>
        <dbReference type="ARBA" id="ARBA00023069"/>
    </source>
</evidence>
<dbReference type="GO" id="GO:0045503">
    <property type="term" value="F:dynein light chain binding"/>
    <property type="evidence" value="ECO:0007669"/>
    <property type="project" value="TreeGrafter"/>
</dbReference>
<dbReference type="InterPro" id="IPR015943">
    <property type="entry name" value="WD40/YVTN_repeat-like_dom_sf"/>
</dbReference>
<evidence type="ECO:0000256" key="10">
    <source>
        <dbReference type="ARBA" id="ARBA00040002"/>
    </source>
</evidence>
<dbReference type="InterPro" id="IPR050687">
    <property type="entry name" value="Dynein_IC"/>
</dbReference>
<dbReference type="SUPFAM" id="SSF50978">
    <property type="entry name" value="WD40 repeat-like"/>
    <property type="match status" value="1"/>
</dbReference>
<keyword evidence="7" id="KW-0206">Cytoskeleton</keyword>
<reference evidence="13" key="1">
    <citation type="journal article" date="2023" name="IScience">
        <title>Live-bearing cockroach genome reveals convergent evolutionary mechanisms linked to viviparity in insects and beyond.</title>
        <authorList>
            <person name="Fouks B."/>
            <person name="Harrison M.C."/>
            <person name="Mikhailova A.A."/>
            <person name="Marchal E."/>
            <person name="English S."/>
            <person name="Carruthers M."/>
            <person name="Jennings E.C."/>
            <person name="Chiamaka E.L."/>
            <person name="Frigard R.A."/>
            <person name="Pippel M."/>
            <person name="Attardo G.M."/>
            <person name="Benoit J.B."/>
            <person name="Bornberg-Bauer E."/>
            <person name="Tobe S.S."/>
        </authorList>
    </citation>
    <scope>NUCLEOTIDE SEQUENCE</scope>
    <source>
        <strain evidence="13">Stay&amp;Tobe</strain>
    </source>
</reference>
<dbReference type="Pfam" id="PF00400">
    <property type="entry name" value="WD40"/>
    <property type="match status" value="1"/>
</dbReference>
<dbReference type="GO" id="GO:0045504">
    <property type="term" value="F:dynein heavy chain binding"/>
    <property type="evidence" value="ECO:0007669"/>
    <property type="project" value="TreeGrafter"/>
</dbReference>
<evidence type="ECO:0000256" key="3">
    <source>
        <dbReference type="ARBA" id="ARBA00022574"/>
    </source>
</evidence>
<sequence length="695" mass="79340">MPVNEKRANAINLIFGDSLTELRSSSDLSVSIFDSISSMDISDLQIDKREFRGPSVHLLYGTGALFSTKRSLDLSLQIETIKKAASVQSVPSQEYFFERRGEWRRYPEAQRVKYRSTDVVVITARETPTFFLLDIPNYTAWVGTKEGLQIEADNQHHSYMTAGKGRFTKYASIQTQTFNASFKDKWALNWHVKTESKSTFVNDWVMFDDKKEFEEINKEQEIGFKDSLPAVKSEVKMDKSENKMEIVNKQMAPEEQFAKIVQSKAFLDACAKMERLLASNVYCEQQKMFRGLMQQDPLRMDVEFKYTAKILWSFTSDYVNGRTVSGVCWNPINTDLIAVGYGKYFYHEHINGLVCCWNIKNPTQPERKFNFKSPVTAVNFSKDRPNLLGCGFDDGIVIILDISSTTKTIIAQSNSESSPSYQPVWTLIWFHSEDYQKGQEQIMTCCEDGRICRYTREIMLNCFTMMRVSRREGKVKGIDQTRKCRAHDIPVSRNPAALILTRHPTDPNIYYVGTDEGCIHKCSINYLHHHIDIFQAHAGPVYSMEFSPFCSKLFLTCGADWCVRIWCEGIEEPLLTLKATMEAVQDARWSPINSTVLASVSGNQLHFWDIRRKLLVPASTTVTSCENINILLAFTVSGLNVVVGDNSGAVHMYGLEDMPFPPFYQESMLVRAIKRALTTRPNLLKALKKIGKPFL</sequence>
<evidence type="ECO:0000256" key="7">
    <source>
        <dbReference type="ARBA" id="ARBA00023212"/>
    </source>
</evidence>
<evidence type="ECO:0000256" key="8">
    <source>
        <dbReference type="ARBA" id="ARBA00023273"/>
    </source>
</evidence>
<evidence type="ECO:0000313" key="13">
    <source>
        <dbReference type="EMBL" id="KAJ9595998.1"/>
    </source>
</evidence>
<keyword evidence="5" id="KW-0282">Flagellum</keyword>
<evidence type="ECO:0000313" key="14">
    <source>
        <dbReference type="Proteomes" id="UP001233999"/>
    </source>
</evidence>
<dbReference type="PROSITE" id="PS50294">
    <property type="entry name" value="WD_REPEATS_REGION"/>
    <property type="match status" value="1"/>
</dbReference>
<name>A0AAD8ABH8_DIPPU</name>